<keyword evidence="6" id="KW-0732">Signal</keyword>
<comment type="subcellular location">
    <subcellularLocation>
        <location evidence="1">Membrane</location>
        <topology evidence="1">Peripheral membrane protein</topology>
    </subcellularLocation>
</comment>
<reference evidence="7" key="1">
    <citation type="submission" date="2023-08" db="EMBL/GenBank/DDBJ databases">
        <authorList>
            <person name="Audoor S."/>
            <person name="Bilcke G."/>
        </authorList>
    </citation>
    <scope>NUCLEOTIDE SEQUENCE</scope>
</reference>
<name>A0AAD2FWH8_9STRA</name>
<evidence type="ECO:0000313" key="7">
    <source>
        <dbReference type="EMBL" id="CAJ1954776.1"/>
    </source>
</evidence>
<protein>
    <recommendedName>
        <fullName evidence="5">Photosystem II 12 kDa extrinsic protein</fullName>
    </recommendedName>
</protein>
<proteinExistence type="inferred from homology"/>
<comment type="caution">
    <text evidence="7">The sequence shown here is derived from an EMBL/GenBank/DDBJ whole genome shotgun (WGS) entry which is preliminary data.</text>
</comment>
<comment type="similarity">
    <text evidence="2">Belongs to the PsbU family.</text>
</comment>
<evidence type="ECO:0000256" key="4">
    <source>
        <dbReference type="ARBA" id="ARBA00023136"/>
    </source>
</evidence>
<dbReference type="Proteomes" id="UP001295423">
    <property type="component" value="Unassembled WGS sequence"/>
</dbReference>
<dbReference type="GO" id="GO:0009523">
    <property type="term" value="C:photosystem II"/>
    <property type="evidence" value="ECO:0007669"/>
    <property type="project" value="InterPro"/>
</dbReference>
<dbReference type="GO" id="GO:0042549">
    <property type="term" value="P:photosystem II stabilization"/>
    <property type="evidence" value="ECO:0007669"/>
    <property type="project" value="InterPro"/>
</dbReference>
<keyword evidence="8" id="KW-1185">Reference proteome</keyword>
<gene>
    <name evidence="7" type="ORF">CYCCA115_LOCUS15368</name>
</gene>
<keyword evidence="4" id="KW-0472">Membrane</keyword>
<sequence>MKLPLFLVSLLPSLVSSFSTNRMMEQKIRPASQLEVSRRHTLELLTAGIAGAAGLLAFPELSNAFSQQLDDFAYEPQQQATDGKFDLNSAFVGDYKELRGMFPSAAGKIASHGPYEKVKDIYKIPNLTEHDIAMFKKYQSEFTVHLPGRSFDERINARVST</sequence>
<accession>A0AAD2FWH8</accession>
<dbReference type="AlphaFoldDB" id="A0AAD2FWH8"/>
<feature type="signal peptide" evidence="6">
    <location>
        <begin position="1"/>
        <end position="17"/>
    </location>
</feature>
<evidence type="ECO:0000256" key="5">
    <source>
        <dbReference type="ARBA" id="ARBA00043089"/>
    </source>
</evidence>
<dbReference type="InterPro" id="IPR010527">
    <property type="entry name" value="PSII_PsbU"/>
</dbReference>
<organism evidence="7 8">
    <name type="scientific">Cylindrotheca closterium</name>
    <dbReference type="NCBI Taxonomy" id="2856"/>
    <lineage>
        <taxon>Eukaryota</taxon>
        <taxon>Sar</taxon>
        <taxon>Stramenopiles</taxon>
        <taxon>Ochrophyta</taxon>
        <taxon>Bacillariophyta</taxon>
        <taxon>Bacillariophyceae</taxon>
        <taxon>Bacillariophycidae</taxon>
        <taxon>Bacillariales</taxon>
        <taxon>Bacillariaceae</taxon>
        <taxon>Cylindrotheca</taxon>
    </lineage>
</organism>
<dbReference type="GO" id="GO:0015979">
    <property type="term" value="P:photosynthesis"/>
    <property type="evidence" value="ECO:0007669"/>
    <property type="project" value="InterPro"/>
</dbReference>
<dbReference type="EMBL" id="CAKOGP040001869">
    <property type="protein sequence ID" value="CAJ1954776.1"/>
    <property type="molecule type" value="Genomic_DNA"/>
</dbReference>
<evidence type="ECO:0000256" key="1">
    <source>
        <dbReference type="ARBA" id="ARBA00004170"/>
    </source>
</evidence>
<evidence type="ECO:0000313" key="8">
    <source>
        <dbReference type="Proteomes" id="UP001295423"/>
    </source>
</evidence>
<dbReference type="GO" id="GO:0019898">
    <property type="term" value="C:extrinsic component of membrane"/>
    <property type="evidence" value="ECO:0007669"/>
    <property type="project" value="InterPro"/>
</dbReference>
<keyword evidence="3" id="KW-0793">Thylakoid</keyword>
<feature type="chain" id="PRO_5041965331" description="Photosystem II 12 kDa extrinsic protein" evidence="6">
    <location>
        <begin position="18"/>
        <end position="161"/>
    </location>
</feature>
<evidence type="ECO:0000256" key="2">
    <source>
        <dbReference type="ARBA" id="ARBA00010827"/>
    </source>
</evidence>
<dbReference type="SUPFAM" id="SSF81585">
    <property type="entry name" value="PsbU/PolX domain-like"/>
    <property type="match status" value="1"/>
</dbReference>
<dbReference type="Pfam" id="PF06514">
    <property type="entry name" value="PsbU"/>
    <property type="match status" value="1"/>
</dbReference>
<dbReference type="Gene3D" id="1.10.150.320">
    <property type="entry name" value="Photosystem II 12 kDa extrinsic protein"/>
    <property type="match status" value="1"/>
</dbReference>
<evidence type="ECO:0000256" key="3">
    <source>
        <dbReference type="ARBA" id="ARBA00023078"/>
    </source>
</evidence>
<evidence type="ECO:0000256" key="6">
    <source>
        <dbReference type="SAM" id="SignalP"/>
    </source>
</evidence>